<dbReference type="PANTHER" id="PTHR16308">
    <property type="entry name" value="UBIQUITIN ASSOCIATED PROTEIN 2-LIKE/LINGERER"/>
    <property type="match status" value="1"/>
</dbReference>
<evidence type="ECO:0000313" key="18">
    <source>
        <dbReference type="EMBL" id="KAF0461084.1"/>
    </source>
</evidence>
<gene>
    <name evidence="18" type="ORF">F8M41_000493</name>
</gene>
<keyword evidence="10" id="KW-0833">Ubl conjugation pathway</keyword>
<dbReference type="PANTHER" id="PTHR16308:SF13">
    <property type="entry name" value="PROTEIN LINGERER"/>
    <property type="match status" value="1"/>
</dbReference>
<feature type="compositionally biased region" description="Polar residues" evidence="16">
    <location>
        <begin position="207"/>
        <end position="271"/>
    </location>
</feature>
<keyword evidence="19" id="KW-1185">Reference proteome</keyword>
<comment type="subcellular location">
    <subcellularLocation>
        <location evidence="3">Chromosome</location>
        <location evidence="3">Telomere</location>
    </subcellularLocation>
    <subcellularLocation>
        <location evidence="2">Cytoplasm</location>
    </subcellularLocation>
    <subcellularLocation>
        <location evidence="1">Nucleus</location>
    </subcellularLocation>
</comment>
<evidence type="ECO:0000256" key="15">
    <source>
        <dbReference type="ARBA" id="ARBA00023242"/>
    </source>
</evidence>
<dbReference type="InterPro" id="IPR051833">
    <property type="entry name" value="TC-DDR_regulator"/>
</dbReference>
<comment type="similarity">
    <text evidence="4">Belongs to the DEF1 family.</text>
</comment>
<dbReference type="AlphaFoldDB" id="A0A8H3XFY7"/>
<evidence type="ECO:0000256" key="8">
    <source>
        <dbReference type="ARBA" id="ARBA00022553"/>
    </source>
</evidence>
<feature type="compositionally biased region" description="Low complexity" evidence="16">
    <location>
        <begin position="557"/>
        <end position="572"/>
    </location>
</feature>
<feature type="compositionally biased region" description="Polar residues" evidence="16">
    <location>
        <begin position="979"/>
        <end position="990"/>
    </location>
</feature>
<dbReference type="GO" id="GO:0003677">
    <property type="term" value="F:DNA binding"/>
    <property type="evidence" value="ECO:0007669"/>
    <property type="project" value="UniProtKB-KW"/>
</dbReference>
<dbReference type="OrthoDB" id="5396806at2759"/>
<keyword evidence="15" id="KW-0539">Nucleus</keyword>
<feature type="compositionally biased region" description="Low complexity" evidence="16">
    <location>
        <begin position="822"/>
        <end position="837"/>
    </location>
</feature>
<sequence length="990" mass="107425">MGSFEYETQRTNPAIKSNHTATDTAETEEEKHLKSQYKDELTKLQELFTDWTEADLLFALQEAQGDLELTITRISEGHASQWGEVRSRKSKKEQSNKAKTSGQQSGNAQRGHQRGGYSDRGRPRGEGGSRSGRNDRSRGPKRDNSSGYTRPPRQQNGPSTSNHDDTNVKSVVDNWGNSDSPGGGDWNDANESWSSDSKGLNARGNDNIATNDWSADNQHQSLWGDNSAENSKSGWDNDSVTDKGQNSWTNEVSTESNHGGRNGDSINNSGGLTADNKNGVDNVNDNFLSREADKSNFKENNNWDTETSNNNWNVENNWPSDSSKDNRGADSLKNGKTVRDVQRSPNPGVPRSIVTARSPVPNISRTIPSQPKASWAQIVKPESKPDPKPEPVSPPIHKSSPENIKVVSPKITKSPIPVQSSPPTKIPEPISLPSPPEETTVAPVVAAVKTEEIKVSPKEISSPEQPAVTPAVSSPVVNVSSHTKEISPPGIINKTKPAPLRRLKQDAAVVMPSAGAGLERVGVQFGSLNLSNSTEEITETEAPIQRTEERSPVTVETSTPQPLQTTTPIQQQQQQQLLQQQLQQQSQVQPQSVSSLSQTGSINRSIPTTSVQNALPSSVSNVPSATPVNAAAPTPTPQNFNPSYFKQEQTSAYLNQQHHLGLATEPLNAAPYGSYLPNSGFSMGPIQSLPEYGALYGPDAQRMMGYYADPAYNQASPVTSAGYQGRGDNKYTPDTTTASSNQTTSQQSAGTQQQSTNQQQGQNPQQQAYPLSVQYYPYYYMANQFPSAYQQSGYGQPFVNKSMYPMYNHPHSTKPGSASGASPYGYPTTPTTPNNPHHYSHTSNTGYDEITAIHHLPGVHGVHDYPKAYGGVPPLNFLGNAAGNNPQPTSGSAGSNSTGGKTSNNGSSELNSPAQYKGYTDKASAGSQQAGVGQSGAQQQQQPNPNYYGQQAQQMFNNYQYQQTHHQYHPHQAHHQAAGRNQQQYWSNQS</sequence>
<evidence type="ECO:0000256" key="6">
    <source>
        <dbReference type="ARBA" id="ARBA00022454"/>
    </source>
</evidence>
<keyword evidence="6" id="KW-0158">Chromosome</keyword>
<evidence type="ECO:0000313" key="19">
    <source>
        <dbReference type="Proteomes" id="UP000439903"/>
    </source>
</evidence>
<dbReference type="GO" id="GO:0043130">
    <property type="term" value="F:ubiquitin binding"/>
    <property type="evidence" value="ECO:0007669"/>
    <property type="project" value="InterPro"/>
</dbReference>
<name>A0A8H3XFY7_GIGMA</name>
<keyword evidence="11" id="KW-0832">Ubl conjugation</keyword>
<keyword evidence="14" id="KW-0234">DNA repair</keyword>
<dbReference type="GO" id="GO:0005737">
    <property type="term" value="C:cytoplasm"/>
    <property type="evidence" value="ECO:0007669"/>
    <property type="project" value="UniProtKB-SubCell"/>
</dbReference>
<feature type="compositionally biased region" description="Basic and acidic residues" evidence="16">
    <location>
        <begin position="117"/>
        <end position="144"/>
    </location>
</feature>
<feature type="region of interest" description="Disordered" evidence="16">
    <location>
        <begin position="532"/>
        <end position="572"/>
    </location>
</feature>
<feature type="region of interest" description="Disordered" evidence="16">
    <location>
        <begin position="879"/>
        <end position="990"/>
    </location>
</feature>
<dbReference type="EMBL" id="WTPW01001032">
    <property type="protein sequence ID" value="KAF0461084.1"/>
    <property type="molecule type" value="Genomic_DNA"/>
</dbReference>
<reference evidence="18 19" key="1">
    <citation type="journal article" date="2019" name="Environ. Microbiol.">
        <title>At the nexus of three kingdoms: the genome of the mycorrhizal fungus Gigaspora margarita provides insights into plant, endobacterial and fungal interactions.</title>
        <authorList>
            <person name="Venice F."/>
            <person name="Ghignone S."/>
            <person name="Salvioli di Fossalunga A."/>
            <person name="Amselem J."/>
            <person name="Novero M."/>
            <person name="Xianan X."/>
            <person name="Sedzielewska Toro K."/>
            <person name="Morin E."/>
            <person name="Lipzen A."/>
            <person name="Grigoriev I.V."/>
            <person name="Henrissat B."/>
            <person name="Martin F.M."/>
            <person name="Bonfante P."/>
        </authorList>
    </citation>
    <scope>NUCLEOTIDE SEQUENCE [LARGE SCALE GENOMIC DNA]</scope>
    <source>
        <strain evidence="18 19">BEG34</strain>
    </source>
</reference>
<feature type="compositionally biased region" description="Polar residues" evidence="16">
    <location>
        <begin position="97"/>
        <end position="110"/>
    </location>
</feature>
<keyword evidence="13" id="KW-0238">DNA-binding</keyword>
<feature type="compositionally biased region" description="Pro residues" evidence="16">
    <location>
        <begin position="424"/>
        <end position="436"/>
    </location>
</feature>
<evidence type="ECO:0000256" key="2">
    <source>
        <dbReference type="ARBA" id="ARBA00004496"/>
    </source>
</evidence>
<feature type="compositionally biased region" description="Polar residues" evidence="16">
    <location>
        <begin position="608"/>
        <end position="620"/>
    </location>
</feature>
<evidence type="ECO:0000256" key="10">
    <source>
        <dbReference type="ARBA" id="ARBA00022786"/>
    </source>
</evidence>
<evidence type="ECO:0000256" key="12">
    <source>
        <dbReference type="ARBA" id="ARBA00022895"/>
    </source>
</evidence>
<evidence type="ECO:0000256" key="9">
    <source>
        <dbReference type="ARBA" id="ARBA00022763"/>
    </source>
</evidence>
<feature type="compositionally biased region" description="Polar residues" evidence="16">
    <location>
        <begin position="189"/>
        <end position="198"/>
    </location>
</feature>
<feature type="compositionally biased region" description="Basic and acidic residues" evidence="16">
    <location>
        <begin position="288"/>
        <end position="297"/>
    </location>
</feature>
<keyword evidence="9" id="KW-0227">DNA damage</keyword>
<dbReference type="CDD" id="cd14368">
    <property type="entry name" value="CUE_DEF1_like"/>
    <property type="match status" value="1"/>
</dbReference>
<feature type="region of interest" description="Disordered" evidence="16">
    <location>
        <begin position="608"/>
        <end position="643"/>
    </location>
</feature>
<feature type="compositionally biased region" description="Low complexity" evidence="16">
    <location>
        <begin position="889"/>
        <end position="908"/>
    </location>
</feature>
<dbReference type="PROSITE" id="PS51140">
    <property type="entry name" value="CUE"/>
    <property type="match status" value="1"/>
</dbReference>
<feature type="region of interest" description="Disordered" evidence="16">
    <location>
        <begin position="454"/>
        <end position="498"/>
    </location>
</feature>
<dbReference type="Proteomes" id="UP000439903">
    <property type="component" value="Unassembled WGS sequence"/>
</dbReference>
<evidence type="ECO:0000256" key="16">
    <source>
        <dbReference type="SAM" id="MobiDB-lite"/>
    </source>
</evidence>
<dbReference type="GO" id="GO:0000781">
    <property type="term" value="C:chromosome, telomeric region"/>
    <property type="evidence" value="ECO:0007669"/>
    <property type="project" value="UniProtKB-SubCell"/>
</dbReference>
<feature type="compositionally biased region" description="Polar residues" evidence="16">
    <location>
        <begin position="145"/>
        <end position="161"/>
    </location>
</feature>
<evidence type="ECO:0000256" key="11">
    <source>
        <dbReference type="ARBA" id="ARBA00022843"/>
    </source>
</evidence>
<evidence type="ECO:0000256" key="7">
    <source>
        <dbReference type="ARBA" id="ARBA00022490"/>
    </source>
</evidence>
<feature type="region of interest" description="Disordered" evidence="16">
    <location>
        <begin position="810"/>
        <end position="844"/>
    </location>
</feature>
<feature type="domain" description="CUE" evidence="17">
    <location>
        <begin position="36"/>
        <end position="79"/>
    </location>
</feature>
<evidence type="ECO:0000256" key="13">
    <source>
        <dbReference type="ARBA" id="ARBA00023125"/>
    </source>
</evidence>
<feature type="compositionally biased region" description="Low complexity" evidence="16">
    <location>
        <begin position="621"/>
        <end position="642"/>
    </location>
</feature>
<dbReference type="InterPro" id="IPR041803">
    <property type="entry name" value="DEF1_CUE"/>
</dbReference>
<evidence type="ECO:0000259" key="17">
    <source>
        <dbReference type="PROSITE" id="PS51140"/>
    </source>
</evidence>
<feature type="compositionally biased region" description="Polar residues" evidence="16">
    <location>
        <begin position="361"/>
        <end position="372"/>
    </location>
</feature>
<evidence type="ECO:0000256" key="4">
    <source>
        <dbReference type="ARBA" id="ARBA00005491"/>
    </source>
</evidence>
<accession>A0A8H3XFY7</accession>
<feature type="region of interest" description="Disordered" evidence="16">
    <location>
        <begin position="1"/>
        <end position="36"/>
    </location>
</feature>
<organism evidence="18 19">
    <name type="scientific">Gigaspora margarita</name>
    <dbReference type="NCBI Taxonomy" id="4874"/>
    <lineage>
        <taxon>Eukaryota</taxon>
        <taxon>Fungi</taxon>
        <taxon>Fungi incertae sedis</taxon>
        <taxon>Mucoromycota</taxon>
        <taxon>Glomeromycotina</taxon>
        <taxon>Glomeromycetes</taxon>
        <taxon>Diversisporales</taxon>
        <taxon>Gigasporaceae</taxon>
        <taxon>Gigaspora</taxon>
    </lineage>
</organism>
<proteinExistence type="inferred from homology"/>
<evidence type="ECO:0000256" key="5">
    <source>
        <dbReference type="ARBA" id="ARBA00020536"/>
    </source>
</evidence>
<evidence type="ECO:0000256" key="3">
    <source>
        <dbReference type="ARBA" id="ARBA00004574"/>
    </source>
</evidence>
<feature type="compositionally biased region" description="Low complexity" evidence="16">
    <location>
        <begin position="275"/>
        <end position="286"/>
    </location>
</feature>
<keyword evidence="12" id="KW-0779">Telomere</keyword>
<dbReference type="InterPro" id="IPR003892">
    <property type="entry name" value="CUE"/>
</dbReference>
<feature type="region of interest" description="Disordered" evidence="16">
    <location>
        <begin position="76"/>
        <end position="438"/>
    </location>
</feature>
<feature type="region of interest" description="Disordered" evidence="16">
    <location>
        <begin position="718"/>
        <end position="766"/>
    </location>
</feature>
<dbReference type="GO" id="GO:0006281">
    <property type="term" value="P:DNA repair"/>
    <property type="evidence" value="ECO:0007669"/>
    <property type="project" value="UniProtKB-KW"/>
</dbReference>
<dbReference type="GO" id="GO:0005634">
    <property type="term" value="C:nucleus"/>
    <property type="evidence" value="ECO:0007669"/>
    <property type="project" value="UniProtKB-SubCell"/>
</dbReference>
<feature type="compositionally biased region" description="Low complexity" evidence="16">
    <location>
        <begin position="923"/>
        <end position="965"/>
    </location>
</feature>
<feature type="compositionally biased region" description="Low complexity" evidence="16">
    <location>
        <begin position="299"/>
        <end position="318"/>
    </location>
</feature>
<protein>
    <recommendedName>
        <fullName evidence="5">RNA polymerase II degradation factor 1</fullName>
    </recommendedName>
</protein>
<keyword evidence="7" id="KW-0963">Cytoplasm</keyword>
<feature type="compositionally biased region" description="Low complexity" evidence="16">
    <location>
        <begin position="466"/>
        <end position="481"/>
    </location>
</feature>
<feature type="compositionally biased region" description="Polar residues" evidence="16">
    <location>
        <begin position="9"/>
        <end position="19"/>
    </location>
</feature>
<evidence type="ECO:0000256" key="1">
    <source>
        <dbReference type="ARBA" id="ARBA00004123"/>
    </source>
</evidence>
<dbReference type="Pfam" id="PF02845">
    <property type="entry name" value="CUE"/>
    <property type="match status" value="1"/>
</dbReference>
<comment type="caution">
    <text evidence="18">The sequence shown here is derived from an EMBL/GenBank/DDBJ whole genome shotgun (WGS) entry which is preliminary data.</text>
</comment>
<keyword evidence="8" id="KW-0597">Phosphoprotein</keyword>
<feature type="compositionally biased region" description="Low complexity" evidence="16">
    <location>
        <begin position="735"/>
        <end position="766"/>
    </location>
</feature>
<evidence type="ECO:0000256" key="14">
    <source>
        <dbReference type="ARBA" id="ARBA00023204"/>
    </source>
</evidence>